<keyword evidence="11 15" id="KW-0255">Endonuclease</keyword>
<dbReference type="SMART" id="SM00535">
    <property type="entry name" value="RIBOc"/>
    <property type="match status" value="1"/>
</dbReference>
<evidence type="ECO:0000256" key="2">
    <source>
        <dbReference type="ARBA" id="ARBA00004496"/>
    </source>
</evidence>
<evidence type="ECO:0000259" key="18">
    <source>
        <dbReference type="PROSITE" id="PS50142"/>
    </source>
</evidence>
<dbReference type="PANTHER" id="PTHR11207">
    <property type="entry name" value="RIBONUCLEASE III"/>
    <property type="match status" value="1"/>
</dbReference>
<keyword evidence="8 15" id="KW-0819">tRNA processing</keyword>
<evidence type="ECO:0000256" key="7">
    <source>
        <dbReference type="ARBA" id="ARBA00022664"/>
    </source>
</evidence>
<name>A0A538TXZ6_UNCEI</name>
<feature type="binding site" evidence="15">
    <location>
        <position position="216"/>
    </location>
    <ligand>
        <name>Mg(2+)</name>
        <dbReference type="ChEBI" id="CHEBI:18420"/>
    </ligand>
</feature>
<dbReference type="GO" id="GO:0008033">
    <property type="term" value="P:tRNA processing"/>
    <property type="evidence" value="ECO:0007669"/>
    <property type="project" value="UniProtKB-KW"/>
</dbReference>
<accession>A0A538TXZ6</accession>
<dbReference type="GO" id="GO:0042802">
    <property type="term" value="F:identical protein binding"/>
    <property type="evidence" value="ECO:0007669"/>
    <property type="project" value="UniProtKB-ARBA"/>
</dbReference>
<comment type="catalytic activity">
    <reaction evidence="1 15">
        <text>Endonucleolytic cleavage to 5'-phosphomonoester.</text>
        <dbReference type="EC" id="3.1.26.3"/>
    </reaction>
</comment>
<dbReference type="CDD" id="cd00593">
    <property type="entry name" value="RIBOc"/>
    <property type="match status" value="1"/>
</dbReference>
<evidence type="ECO:0000256" key="1">
    <source>
        <dbReference type="ARBA" id="ARBA00000109"/>
    </source>
</evidence>
<dbReference type="PROSITE" id="PS00517">
    <property type="entry name" value="RNASE_3_1"/>
    <property type="match status" value="1"/>
</dbReference>
<evidence type="ECO:0000256" key="10">
    <source>
        <dbReference type="ARBA" id="ARBA00022723"/>
    </source>
</evidence>
<dbReference type="Pfam" id="PF00035">
    <property type="entry name" value="dsrm"/>
    <property type="match status" value="1"/>
</dbReference>
<dbReference type="EC" id="3.1.26.3" evidence="15"/>
<dbReference type="PANTHER" id="PTHR11207:SF0">
    <property type="entry name" value="RIBONUCLEASE 3"/>
    <property type="match status" value="1"/>
</dbReference>
<evidence type="ECO:0000256" key="14">
    <source>
        <dbReference type="ARBA" id="ARBA00022884"/>
    </source>
</evidence>
<evidence type="ECO:0000256" key="13">
    <source>
        <dbReference type="ARBA" id="ARBA00022842"/>
    </source>
</evidence>
<feature type="compositionally biased region" description="Basic and acidic residues" evidence="16">
    <location>
        <begin position="454"/>
        <end position="463"/>
    </location>
</feature>
<dbReference type="Pfam" id="PF14622">
    <property type="entry name" value="Ribonucleas_3_3"/>
    <property type="match status" value="1"/>
</dbReference>
<dbReference type="FunFam" id="1.10.1520.10:FF:000001">
    <property type="entry name" value="Ribonuclease 3"/>
    <property type="match status" value="1"/>
</dbReference>
<evidence type="ECO:0000256" key="15">
    <source>
        <dbReference type="HAMAP-Rule" id="MF_00104"/>
    </source>
</evidence>
<dbReference type="AlphaFoldDB" id="A0A538TXZ6"/>
<evidence type="ECO:0000256" key="16">
    <source>
        <dbReference type="SAM" id="MobiDB-lite"/>
    </source>
</evidence>
<gene>
    <name evidence="15 19" type="primary">rnc</name>
    <name evidence="19" type="ORF">E6K78_00850</name>
</gene>
<keyword evidence="14 15" id="KW-0694">RNA-binding</keyword>
<dbReference type="InterPro" id="IPR036389">
    <property type="entry name" value="RNase_III_sf"/>
</dbReference>
<comment type="subunit">
    <text evidence="4 15">Homodimer.</text>
</comment>
<dbReference type="CDD" id="cd10845">
    <property type="entry name" value="DSRM_RNAse_III_family"/>
    <property type="match status" value="1"/>
</dbReference>
<dbReference type="GO" id="GO:0006397">
    <property type="term" value="P:mRNA processing"/>
    <property type="evidence" value="ECO:0007669"/>
    <property type="project" value="UniProtKB-UniRule"/>
</dbReference>
<keyword evidence="5 15" id="KW-0963">Cytoplasm</keyword>
<evidence type="ECO:0000256" key="4">
    <source>
        <dbReference type="ARBA" id="ARBA00011738"/>
    </source>
</evidence>
<feature type="compositionally biased region" description="Basic and acidic residues" evidence="16">
    <location>
        <begin position="359"/>
        <end position="373"/>
    </location>
</feature>
<comment type="function">
    <text evidence="15">Digests double-stranded RNA. Involved in the processing of primary rRNA transcript to yield the immediate precursors to the large and small rRNAs (23S and 16S). Processes some mRNAs, and tRNAs when they are encoded in the rRNA operon. Processes pre-crRNA and tracrRNA of type II CRISPR loci if present in the organism.</text>
</comment>
<feature type="active site" evidence="15">
    <location>
        <position position="147"/>
    </location>
</feature>
<evidence type="ECO:0000256" key="6">
    <source>
        <dbReference type="ARBA" id="ARBA00022552"/>
    </source>
</evidence>
<dbReference type="SUPFAM" id="SSF69065">
    <property type="entry name" value="RNase III domain-like"/>
    <property type="match status" value="1"/>
</dbReference>
<keyword evidence="10 15" id="KW-0479">Metal-binding</keyword>
<keyword evidence="7 15" id="KW-0507">mRNA processing</keyword>
<comment type="caution">
    <text evidence="19">The sequence shown here is derived from an EMBL/GenBank/DDBJ whole genome shotgun (WGS) entry which is preliminary data.</text>
</comment>
<feature type="binding site" evidence="15">
    <location>
        <position position="219"/>
    </location>
    <ligand>
        <name>Mg(2+)</name>
        <dbReference type="ChEBI" id="CHEBI:18420"/>
    </ligand>
</feature>
<dbReference type="PROSITE" id="PS50137">
    <property type="entry name" value="DS_RBD"/>
    <property type="match status" value="1"/>
</dbReference>
<dbReference type="GO" id="GO:0006364">
    <property type="term" value="P:rRNA processing"/>
    <property type="evidence" value="ECO:0007669"/>
    <property type="project" value="UniProtKB-UniRule"/>
</dbReference>
<feature type="domain" description="RNase III" evidence="18">
    <location>
        <begin position="101"/>
        <end position="230"/>
    </location>
</feature>
<evidence type="ECO:0000313" key="20">
    <source>
        <dbReference type="Proteomes" id="UP000316609"/>
    </source>
</evidence>
<dbReference type="GO" id="GO:0019843">
    <property type="term" value="F:rRNA binding"/>
    <property type="evidence" value="ECO:0007669"/>
    <property type="project" value="UniProtKB-KW"/>
</dbReference>
<dbReference type="Gene3D" id="1.10.1520.10">
    <property type="entry name" value="Ribonuclease III domain"/>
    <property type="match status" value="1"/>
</dbReference>
<dbReference type="GO" id="GO:0046872">
    <property type="term" value="F:metal ion binding"/>
    <property type="evidence" value="ECO:0007669"/>
    <property type="project" value="UniProtKB-KW"/>
</dbReference>
<evidence type="ECO:0000256" key="12">
    <source>
        <dbReference type="ARBA" id="ARBA00022801"/>
    </source>
</evidence>
<feature type="domain" description="DRBM" evidence="17">
    <location>
        <begin position="257"/>
        <end position="326"/>
    </location>
</feature>
<dbReference type="GO" id="GO:0003725">
    <property type="term" value="F:double-stranded RNA binding"/>
    <property type="evidence" value="ECO:0007669"/>
    <property type="project" value="TreeGrafter"/>
</dbReference>
<keyword evidence="13 15" id="KW-0460">Magnesium</keyword>
<feature type="compositionally biased region" description="Basic residues" evidence="16">
    <location>
        <begin position="42"/>
        <end position="55"/>
    </location>
</feature>
<sequence length="521" mass="58238">MRPRFRPQSGPNASREGRPIQLVRVRGTQRDPGRASRELTGRRPRRRGGRGRGRGPRPPAASAPSSFSFWSWLTGLFAPPATRARAPRDAAPLGDQEARALADFSRHFNLSFRQPGLLKLALTHRSYLHVTGQGPRESNERLEFLGDSVLGLVTSEYLYRAHPTEHEGQLTKTKSLLVSKAILSRRALTMGLGRFVFMSHSEVESGGRQRLSILADAFEAVIGAIYLDQGFEAARAFIEHWLLRDSRVIMADKRHTNYKSHLQEYVQSTFRTHPIYRIRSEMGPDHSKQFMVEVIVGRRLLGEGKGRNKKEAEQAAARDALERVEAGPLSDRELRRSERSGRREEDQEPNAGGPAPHAVGDEERPLEQAERSAPRRQRRGGRERRPAGGERARGTGQPAPAPRPVAARPKPVIEREPRPPAHREDDLEEVGRPEGPHEEARVDPYAWQEDVVEREEAPERVTELEEPAAATPAPERSLEHELESTPATDEPWPKPAPPVGGTRAVEPPAFGRRPGRGKRAP</sequence>
<feature type="region of interest" description="Disordered" evidence="16">
    <location>
        <begin position="304"/>
        <end position="521"/>
    </location>
</feature>
<dbReference type="SMART" id="SM00358">
    <property type="entry name" value="DSRM"/>
    <property type="match status" value="1"/>
</dbReference>
<feature type="active site" evidence="15">
    <location>
        <position position="219"/>
    </location>
</feature>
<evidence type="ECO:0000256" key="11">
    <source>
        <dbReference type="ARBA" id="ARBA00022759"/>
    </source>
</evidence>
<organism evidence="19 20">
    <name type="scientific">Eiseniibacteriota bacterium</name>
    <dbReference type="NCBI Taxonomy" id="2212470"/>
    <lineage>
        <taxon>Bacteria</taxon>
        <taxon>Candidatus Eiseniibacteriota</taxon>
    </lineage>
</organism>
<dbReference type="EMBL" id="VBOY01000007">
    <property type="protein sequence ID" value="TMQ68527.1"/>
    <property type="molecule type" value="Genomic_DNA"/>
</dbReference>
<reference evidence="19 20" key="1">
    <citation type="journal article" date="2019" name="Nat. Microbiol.">
        <title>Mediterranean grassland soil C-N compound turnover is dependent on rainfall and depth, and is mediated by genomically divergent microorganisms.</title>
        <authorList>
            <person name="Diamond S."/>
            <person name="Andeer P.F."/>
            <person name="Li Z."/>
            <person name="Crits-Christoph A."/>
            <person name="Burstein D."/>
            <person name="Anantharaman K."/>
            <person name="Lane K.R."/>
            <person name="Thomas B.C."/>
            <person name="Pan C."/>
            <person name="Northen T.R."/>
            <person name="Banfield J.F."/>
        </authorList>
    </citation>
    <scope>NUCLEOTIDE SEQUENCE [LARGE SCALE GENOMIC DNA]</scope>
    <source>
        <strain evidence="19">WS_8</strain>
    </source>
</reference>
<feature type="compositionally biased region" description="Basic and acidic residues" evidence="16">
    <location>
        <begin position="304"/>
        <end position="313"/>
    </location>
</feature>
<dbReference type="NCBIfam" id="TIGR02191">
    <property type="entry name" value="RNaseIII"/>
    <property type="match status" value="1"/>
</dbReference>
<evidence type="ECO:0000256" key="5">
    <source>
        <dbReference type="ARBA" id="ARBA00022490"/>
    </source>
</evidence>
<dbReference type="GO" id="GO:0010468">
    <property type="term" value="P:regulation of gene expression"/>
    <property type="evidence" value="ECO:0007669"/>
    <property type="project" value="TreeGrafter"/>
</dbReference>
<keyword evidence="6 15" id="KW-0698">rRNA processing</keyword>
<comment type="cofactor">
    <cofactor evidence="15">
        <name>Mg(2+)</name>
        <dbReference type="ChEBI" id="CHEBI:18420"/>
    </cofactor>
</comment>
<dbReference type="Gene3D" id="3.30.160.20">
    <property type="match status" value="1"/>
</dbReference>
<dbReference type="PROSITE" id="PS50142">
    <property type="entry name" value="RNASE_3_2"/>
    <property type="match status" value="1"/>
</dbReference>
<dbReference type="InterPro" id="IPR014720">
    <property type="entry name" value="dsRBD_dom"/>
</dbReference>
<dbReference type="GO" id="GO:0004525">
    <property type="term" value="F:ribonuclease III activity"/>
    <property type="evidence" value="ECO:0007669"/>
    <property type="project" value="UniProtKB-UniRule"/>
</dbReference>
<keyword evidence="9 15" id="KW-0540">Nuclease</keyword>
<evidence type="ECO:0000256" key="3">
    <source>
        <dbReference type="ARBA" id="ARBA00010183"/>
    </source>
</evidence>
<protein>
    <recommendedName>
        <fullName evidence="15">Ribonuclease 3</fullName>
        <ecNumber evidence="15">3.1.26.3</ecNumber>
    </recommendedName>
    <alternativeName>
        <fullName evidence="15">Ribonuclease III</fullName>
        <shortName evidence="15">RNase III</shortName>
    </alternativeName>
</protein>
<feature type="compositionally biased region" description="Basic and acidic residues" evidence="16">
    <location>
        <begin position="28"/>
        <end position="41"/>
    </location>
</feature>
<comment type="similarity">
    <text evidence="3">Belongs to the ribonuclease III family.</text>
</comment>
<feature type="compositionally biased region" description="Basic and acidic residues" evidence="16">
    <location>
        <begin position="411"/>
        <end position="442"/>
    </location>
</feature>
<feature type="compositionally biased region" description="Basic and acidic residues" evidence="16">
    <location>
        <begin position="319"/>
        <end position="345"/>
    </location>
</feature>
<dbReference type="GO" id="GO:0005737">
    <property type="term" value="C:cytoplasm"/>
    <property type="evidence" value="ECO:0007669"/>
    <property type="project" value="UniProtKB-SubCell"/>
</dbReference>
<evidence type="ECO:0000313" key="19">
    <source>
        <dbReference type="EMBL" id="TMQ68527.1"/>
    </source>
</evidence>
<dbReference type="InterPro" id="IPR000999">
    <property type="entry name" value="RNase_III_dom"/>
</dbReference>
<proteinExistence type="inferred from homology"/>
<evidence type="ECO:0000259" key="17">
    <source>
        <dbReference type="PROSITE" id="PS50137"/>
    </source>
</evidence>
<dbReference type="Proteomes" id="UP000316609">
    <property type="component" value="Unassembled WGS sequence"/>
</dbReference>
<evidence type="ECO:0000256" key="9">
    <source>
        <dbReference type="ARBA" id="ARBA00022722"/>
    </source>
</evidence>
<keyword evidence="12 15" id="KW-0378">Hydrolase</keyword>
<feature type="compositionally biased region" description="Basic and acidic residues" evidence="16">
    <location>
        <begin position="383"/>
        <end position="393"/>
    </location>
</feature>
<feature type="binding site" evidence="15">
    <location>
        <position position="143"/>
    </location>
    <ligand>
        <name>Mg(2+)</name>
        <dbReference type="ChEBI" id="CHEBI:18420"/>
    </ligand>
</feature>
<dbReference type="FunFam" id="3.30.160.20:FF:000003">
    <property type="entry name" value="Ribonuclease 3"/>
    <property type="match status" value="1"/>
</dbReference>
<dbReference type="SUPFAM" id="SSF54768">
    <property type="entry name" value="dsRNA-binding domain-like"/>
    <property type="match status" value="1"/>
</dbReference>
<evidence type="ECO:0000256" key="8">
    <source>
        <dbReference type="ARBA" id="ARBA00022694"/>
    </source>
</evidence>
<feature type="region of interest" description="Disordered" evidence="16">
    <location>
        <begin position="1"/>
        <end position="64"/>
    </location>
</feature>
<dbReference type="InterPro" id="IPR011907">
    <property type="entry name" value="RNase_III"/>
</dbReference>
<comment type="subcellular location">
    <subcellularLocation>
        <location evidence="2 15">Cytoplasm</location>
    </subcellularLocation>
</comment>
<dbReference type="HAMAP" id="MF_00104">
    <property type="entry name" value="RNase_III"/>
    <property type="match status" value="1"/>
</dbReference>
<keyword evidence="15" id="KW-0699">rRNA-binding</keyword>